<reference evidence="2" key="3">
    <citation type="submission" date="2025-09" db="UniProtKB">
        <authorList>
            <consortium name="Ensembl"/>
        </authorList>
    </citation>
    <scope>IDENTIFICATION</scope>
</reference>
<accession>A0A8C5GV21</accession>
<dbReference type="AlphaFoldDB" id="A0A8C5GV21"/>
<sequence length="59" mass="6969">VGALGMRQASEEELYFRCASCKEQELLADLRVHHQEEIDRHKKRKDQKTKKISILLHHS</sequence>
<reference evidence="2" key="2">
    <citation type="submission" date="2025-08" db="UniProtKB">
        <authorList>
            <consortium name="Ensembl"/>
        </authorList>
    </citation>
    <scope>IDENTIFICATION</scope>
</reference>
<proteinExistence type="predicted"/>
<dbReference type="SUPFAM" id="SSF64602">
    <property type="entry name" value="F1 ATPase inhibitor, IF1, C-terminal domain"/>
    <property type="match status" value="1"/>
</dbReference>
<evidence type="ECO:0000313" key="2">
    <source>
        <dbReference type="Ensembl" id="ENSGWIP00000035950.1"/>
    </source>
</evidence>
<feature type="region of interest" description="Disordered" evidence="1">
    <location>
        <begin position="37"/>
        <end position="59"/>
    </location>
</feature>
<evidence type="ECO:0000313" key="3">
    <source>
        <dbReference type="Proteomes" id="UP000694680"/>
    </source>
</evidence>
<dbReference type="Ensembl" id="ENSGWIT00000039189.1">
    <property type="protein sequence ID" value="ENSGWIP00000035950.1"/>
    <property type="gene ID" value="ENSGWIG00000018564.1"/>
</dbReference>
<organism evidence="2 3">
    <name type="scientific">Gouania willdenowi</name>
    <name type="common">Blunt-snouted clingfish</name>
    <name type="synonym">Lepadogaster willdenowi</name>
    <dbReference type="NCBI Taxonomy" id="441366"/>
    <lineage>
        <taxon>Eukaryota</taxon>
        <taxon>Metazoa</taxon>
        <taxon>Chordata</taxon>
        <taxon>Craniata</taxon>
        <taxon>Vertebrata</taxon>
        <taxon>Euteleostomi</taxon>
        <taxon>Actinopterygii</taxon>
        <taxon>Neopterygii</taxon>
        <taxon>Teleostei</taxon>
        <taxon>Neoteleostei</taxon>
        <taxon>Acanthomorphata</taxon>
        <taxon>Ovalentaria</taxon>
        <taxon>Blenniimorphae</taxon>
        <taxon>Blenniiformes</taxon>
        <taxon>Gobiesocoidei</taxon>
        <taxon>Gobiesocidae</taxon>
        <taxon>Gobiesocinae</taxon>
        <taxon>Gouania</taxon>
    </lineage>
</organism>
<keyword evidence="3" id="KW-1185">Reference proteome</keyword>
<name>A0A8C5GV21_GOUWI</name>
<reference evidence="2" key="1">
    <citation type="submission" date="2020-06" db="EMBL/GenBank/DDBJ databases">
        <authorList>
            <consortium name="Wellcome Sanger Institute Data Sharing"/>
        </authorList>
    </citation>
    <scope>NUCLEOTIDE SEQUENCE [LARGE SCALE GENOMIC DNA]</scope>
</reference>
<dbReference type="Proteomes" id="UP000694680">
    <property type="component" value="Chromosome 22"/>
</dbReference>
<evidence type="ECO:0000256" key="1">
    <source>
        <dbReference type="SAM" id="MobiDB-lite"/>
    </source>
</evidence>
<protein>
    <submittedName>
        <fullName evidence="2">Uncharacterized protein</fullName>
    </submittedName>
</protein>
<dbReference type="Gene3D" id="1.20.5.500">
    <property type="entry name" value="Single helix bin"/>
    <property type="match status" value="1"/>
</dbReference>
<feature type="compositionally biased region" description="Basic residues" evidence="1">
    <location>
        <begin position="41"/>
        <end position="59"/>
    </location>
</feature>